<dbReference type="EMBL" id="LJGV01000022">
    <property type="protein sequence ID" value="OEV00678.1"/>
    <property type="molecule type" value="Genomic_DNA"/>
</dbReference>
<dbReference type="Proteomes" id="UP000175829">
    <property type="component" value="Unassembled WGS sequence"/>
</dbReference>
<accession>A0A1E7K9R8</accession>
<gene>
    <name evidence="3" type="ORF">AN217_26010</name>
</gene>
<feature type="transmembrane region" description="Helical" evidence="2">
    <location>
        <begin position="159"/>
        <end position="180"/>
    </location>
</feature>
<proteinExistence type="predicted"/>
<dbReference type="RefSeq" id="WP_027760816.1">
    <property type="nucleotide sequence ID" value="NZ_LJGV01000022.1"/>
</dbReference>
<feature type="region of interest" description="Disordered" evidence="1">
    <location>
        <begin position="1"/>
        <end position="45"/>
    </location>
</feature>
<sequence length="224" mass="22861">MSYPPPPGQQPNPYSAPQQGGQGAPYGYPGQGAGQPGYNQPGYQQPGYNQPGYGYPGGVPPYPGGPGAGMQPTVSMPGQVVTARVLLFVAGALWALLAVLIFFVGLVANDAVNDIPGVDAAGGAALGVAFFGLLIFGGLAALHIVPASMFGKGRIGTRVTAIIAASVNALLPLLGCFGALGSAVGGEDAASIFFWYILWLATAVVTLVFCCLSPASQWFNRPQY</sequence>
<feature type="transmembrane region" description="Helical" evidence="2">
    <location>
        <begin position="120"/>
        <end position="147"/>
    </location>
</feature>
<evidence type="ECO:0000313" key="3">
    <source>
        <dbReference type="EMBL" id="OEV00678.1"/>
    </source>
</evidence>
<keyword evidence="2" id="KW-0472">Membrane</keyword>
<dbReference type="PATRIC" id="fig|943816.4.peg.4790"/>
<reference evidence="3 4" key="1">
    <citation type="journal article" date="2016" name="Front. Microbiol.">
        <title>Comparative Genomics Analysis of Streptomyces Species Reveals Their Adaptation to the Marine Environment and Their Diversity at the Genomic Level.</title>
        <authorList>
            <person name="Tian X."/>
            <person name="Zhang Z."/>
            <person name="Yang T."/>
            <person name="Chen M."/>
            <person name="Li J."/>
            <person name="Chen F."/>
            <person name="Yang J."/>
            <person name="Li W."/>
            <person name="Zhang B."/>
            <person name="Zhang Z."/>
            <person name="Wu J."/>
            <person name="Zhang C."/>
            <person name="Long L."/>
            <person name="Xiao J."/>
        </authorList>
    </citation>
    <scope>NUCLEOTIDE SEQUENCE [LARGE SCALE GENOMIC DNA]</scope>
    <source>
        <strain evidence="3 4">SCSIO M10379</strain>
    </source>
</reference>
<evidence type="ECO:0000313" key="4">
    <source>
        <dbReference type="Proteomes" id="UP000175829"/>
    </source>
</evidence>
<feature type="compositionally biased region" description="Low complexity" evidence="1">
    <location>
        <begin position="36"/>
        <end position="45"/>
    </location>
</feature>
<name>A0A1E7K9R8_9ACTN</name>
<feature type="compositionally biased region" description="Gly residues" evidence="1">
    <location>
        <begin position="20"/>
        <end position="35"/>
    </location>
</feature>
<evidence type="ECO:0000256" key="1">
    <source>
        <dbReference type="SAM" id="MobiDB-lite"/>
    </source>
</evidence>
<dbReference type="AlphaFoldDB" id="A0A1E7K9R8"/>
<feature type="compositionally biased region" description="Pro residues" evidence="1">
    <location>
        <begin position="1"/>
        <end position="10"/>
    </location>
</feature>
<comment type="caution">
    <text evidence="3">The sequence shown here is derived from an EMBL/GenBank/DDBJ whole genome shotgun (WGS) entry which is preliminary data.</text>
</comment>
<dbReference type="SUPFAM" id="SSF81995">
    <property type="entry name" value="beta-sandwich domain of Sec23/24"/>
    <property type="match status" value="1"/>
</dbReference>
<feature type="transmembrane region" description="Helical" evidence="2">
    <location>
        <begin position="85"/>
        <end position="108"/>
    </location>
</feature>
<organism evidence="3 4">
    <name type="scientific">Streptomyces qinglanensis</name>
    <dbReference type="NCBI Taxonomy" id="943816"/>
    <lineage>
        <taxon>Bacteria</taxon>
        <taxon>Bacillati</taxon>
        <taxon>Actinomycetota</taxon>
        <taxon>Actinomycetes</taxon>
        <taxon>Kitasatosporales</taxon>
        <taxon>Streptomycetaceae</taxon>
        <taxon>Streptomyces</taxon>
    </lineage>
</organism>
<keyword evidence="2" id="KW-0812">Transmembrane</keyword>
<evidence type="ECO:0000256" key="2">
    <source>
        <dbReference type="SAM" id="Phobius"/>
    </source>
</evidence>
<feature type="transmembrane region" description="Helical" evidence="2">
    <location>
        <begin position="192"/>
        <end position="212"/>
    </location>
</feature>
<keyword evidence="2" id="KW-1133">Transmembrane helix</keyword>
<protein>
    <submittedName>
        <fullName evidence="3">Uncharacterized protein</fullName>
    </submittedName>
</protein>